<evidence type="ECO:0000259" key="1">
    <source>
        <dbReference type="Pfam" id="PF01927"/>
    </source>
</evidence>
<dbReference type="PANTHER" id="PTHR39081">
    <property type="entry name" value="MUT7-C DOMAIN-CONTAINING PROTEIN"/>
    <property type="match status" value="1"/>
</dbReference>
<gene>
    <name evidence="2" type="ORF">C4532_08635</name>
</gene>
<comment type="caution">
    <text evidence="2">The sequence shown here is derived from an EMBL/GenBank/DDBJ whole genome shotgun (WGS) entry which is preliminary data.</text>
</comment>
<sequence>MNHASSPASLARPKFLADEMLGRLAKWLRLLGYDTAYVSGIADRDLVSLAEAEDRIILTRDTSLILRKRCRRYIFVRSDHWREQLEQVYREAGLNCESMLTLCALCNSRLQQVEKASVETRVPPYVYHTQESFYECKNCARLFWPATHVSRILEELSSIREES</sequence>
<accession>A0A419EZK2</accession>
<dbReference type="AlphaFoldDB" id="A0A419EZK2"/>
<reference evidence="2 3" key="1">
    <citation type="journal article" date="2017" name="ISME J.">
        <title>Energy and carbon metabolisms in a deep terrestrial subsurface fluid microbial community.</title>
        <authorList>
            <person name="Momper L."/>
            <person name="Jungbluth S.P."/>
            <person name="Lee M.D."/>
            <person name="Amend J.P."/>
        </authorList>
    </citation>
    <scope>NUCLEOTIDE SEQUENCE [LARGE SCALE GENOMIC DNA]</scope>
    <source>
        <strain evidence="2">SURF_17</strain>
    </source>
</reference>
<feature type="domain" description="Mut7-C RNAse" evidence="1">
    <location>
        <begin position="13"/>
        <end position="154"/>
    </location>
</feature>
<evidence type="ECO:0000313" key="3">
    <source>
        <dbReference type="Proteomes" id="UP000285961"/>
    </source>
</evidence>
<proteinExistence type="predicted"/>
<protein>
    <recommendedName>
        <fullName evidence="1">Mut7-C RNAse domain-containing protein</fullName>
    </recommendedName>
</protein>
<dbReference type="InterPro" id="IPR002782">
    <property type="entry name" value="Mut7-C_RNAse_dom"/>
</dbReference>
<name>A0A419EZK2_9BACT</name>
<evidence type="ECO:0000313" key="2">
    <source>
        <dbReference type="EMBL" id="RJP70740.1"/>
    </source>
</evidence>
<dbReference type="PANTHER" id="PTHR39081:SF1">
    <property type="entry name" value="MUT7-C RNASE DOMAIN-CONTAINING PROTEIN"/>
    <property type="match status" value="1"/>
</dbReference>
<organism evidence="2 3">
    <name type="scientific">Candidatus Abyssobacteria bacterium SURF_17</name>
    <dbReference type="NCBI Taxonomy" id="2093361"/>
    <lineage>
        <taxon>Bacteria</taxon>
        <taxon>Pseudomonadati</taxon>
        <taxon>Candidatus Hydrogenedentota</taxon>
        <taxon>Candidatus Abyssobacteria</taxon>
    </lineage>
</organism>
<dbReference type="Pfam" id="PF01927">
    <property type="entry name" value="Mut7-C"/>
    <property type="match status" value="1"/>
</dbReference>
<dbReference type="Proteomes" id="UP000285961">
    <property type="component" value="Unassembled WGS sequence"/>
</dbReference>
<dbReference type="EMBL" id="QZKI01000065">
    <property type="protein sequence ID" value="RJP70740.1"/>
    <property type="molecule type" value="Genomic_DNA"/>
</dbReference>